<dbReference type="EMBL" id="PXNP01000021">
    <property type="protein sequence ID" value="PSF11785.1"/>
    <property type="molecule type" value="Genomic_DNA"/>
</dbReference>
<keyword evidence="2" id="KW-1185">Reference proteome</keyword>
<dbReference type="Pfam" id="PF14281">
    <property type="entry name" value="PDDEXK_4"/>
    <property type="match status" value="1"/>
</dbReference>
<name>A0A2T1KNW7_9GAMM</name>
<proteinExistence type="predicted"/>
<dbReference type="Proteomes" id="UP000239866">
    <property type="component" value="Unassembled WGS sequence"/>
</dbReference>
<evidence type="ECO:0000313" key="2">
    <source>
        <dbReference type="Proteomes" id="UP000239866"/>
    </source>
</evidence>
<organism evidence="1 2">
    <name type="scientific">Marinobacter fuscus</name>
    <dbReference type="NCBI Taxonomy" id="2109942"/>
    <lineage>
        <taxon>Bacteria</taxon>
        <taxon>Pseudomonadati</taxon>
        <taxon>Pseudomonadota</taxon>
        <taxon>Gammaproteobacteria</taxon>
        <taxon>Pseudomonadales</taxon>
        <taxon>Marinobacteraceae</taxon>
        <taxon>Marinobacter</taxon>
    </lineage>
</organism>
<dbReference type="AlphaFoldDB" id="A0A2T1KNW7"/>
<protein>
    <recommendedName>
        <fullName evidence="3">PD-(D/E)XK nuclease superfamily protein</fullName>
    </recommendedName>
</protein>
<dbReference type="RefSeq" id="WP_106761676.1">
    <property type="nucleotide sequence ID" value="NZ_PXNP01000021.1"/>
</dbReference>
<comment type="caution">
    <text evidence="1">The sequence shown here is derived from an EMBL/GenBank/DDBJ whole genome shotgun (WGS) entry which is preliminary data.</text>
</comment>
<evidence type="ECO:0008006" key="3">
    <source>
        <dbReference type="Google" id="ProtNLM"/>
    </source>
</evidence>
<gene>
    <name evidence="1" type="ORF">C7H09_05870</name>
</gene>
<dbReference type="InterPro" id="IPR029470">
    <property type="entry name" value="PDDEXK_4"/>
</dbReference>
<dbReference type="OrthoDB" id="6796607at2"/>
<evidence type="ECO:0000313" key="1">
    <source>
        <dbReference type="EMBL" id="PSF11785.1"/>
    </source>
</evidence>
<sequence>MFKKPNLFRYATSELSQDAFIAWLLSWANPQYASADPYLHVCAKRLIGAFFEKHGRAVPDFSSVVVTPQDERIDVLCVLDEKFAIIIEDKTNTCEHSDQLTRYLTKVKERDYEPENVLAIYLKTGDQSHYNDVYRKGFQPFLRRDLLAVLESGAQTPSDIFHCYLEWLRHLEARVEAYRTKPLQSWGWHAWIGFYKALKEHLGEGDWGYVPNQSGGFLGFWIYFRDIAHVQLANTSENTCELRFRIGVEDAAQRRALRREWFAKISHHAGEFGLRARKPTRFGHGRSMVVAVLDREDFRQPDANGLLDMDATAQLIRQAGTLLTCLHSEPAT</sequence>
<reference evidence="1 2" key="1">
    <citation type="submission" date="2018-03" db="EMBL/GenBank/DDBJ databases">
        <title>Marinobacter brunus sp. nov., a marine bacterium of Gamma-proteobacteria isolated from the surface seawater of the South China Sea.</title>
        <authorList>
            <person name="Cheng H."/>
            <person name="Wu Y.-H."/>
            <person name="Xamxidin M."/>
            <person name="Xu X.-W."/>
        </authorList>
    </citation>
    <scope>NUCLEOTIDE SEQUENCE [LARGE SCALE GENOMIC DNA]</scope>
    <source>
        <strain evidence="1 2">NH169-3</strain>
    </source>
</reference>
<accession>A0A2T1KNW7</accession>